<comment type="caution">
    <text evidence="2">The sequence shown here is derived from an EMBL/GenBank/DDBJ whole genome shotgun (WGS) entry which is preliminary data.</text>
</comment>
<evidence type="ECO:0000313" key="2">
    <source>
        <dbReference type="EMBL" id="KAF3457337.1"/>
    </source>
</evidence>
<sequence>MPVVEPVACYGVTLRVESSSGSYTSRVSRRGDALSTSEGDTGTFDEDPTEQRAMRARVQAQRYGGLPMVVDRPIEDNIDEDPEKDSLSTDDYVSHDYMSKLVDPEDFDLWDEPASV</sequence>
<proteinExistence type="predicted"/>
<gene>
    <name evidence="2" type="ORF">FNV43_RR01994</name>
</gene>
<keyword evidence="3" id="KW-1185">Reference proteome</keyword>
<organism evidence="2 3">
    <name type="scientific">Rhamnella rubrinervis</name>
    <dbReference type="NCBI Taxonomy" id="2594499"/>
    <lineage>
        <taxon>Eukaryota</taxon>
        <taxon>Viridiplantae</taxon>
        <taxon>Streptophyta</taxon>
        <taxon>Embryophyta</taxon>
        <taxon>Tracheophyta</taxon>
        <taxon>Spermatophyta</taxon>
        <taxon>Magnoliopsida</taxon>
        <taxon>eudicotyledons</taxon>
        <taxon>Gunneridae</taxon>
        <taxon>Pentapetalae</taxon>
        <taxon>rosids</taxon>
        <taxon>fabids</taxon>
        <taxon>Rosales</taxon>
        <taxon>Rhamnaceae</taxon>
        <taxon>rhamnoid group</taxon>
        <taxon>Rhamneae</taxon>
        <taxon>Rhamnella</taxon>
    </lineage>
</organism>
<dbReference type="Proteomes" id="UP000796880">
    <property type="component" value="Unassembled WGS sequence"/>
</dbReference>
<feature type="region of interest" description="Disordered" evidence="1">
    <location>
        <begin position="66"/>
        <end position="92"/>
    </location>
</feature>
<protein>
    <submittedName>
        <fullName evidence="2">Uncharacterized protein</fullName>
    </submittedName>
</protein>
<dbReference type="EMBL" id="VOIH02000001">
    <property type="protein sequence ID" value="KAF3457337.1"/>
    <property type="molecule type" value="Genomic_DNA"/>
</dbReference>
<dbReference type="AlphaFoldDB" id="A0A8K0HQN3"/>
<evidence type="ECO:0000313" key="3">
    <source>
        <dbReference type="Proteomes" id="UP000796880"/>
    </source>
</evidence>
<feature type="region of interest" description="Disordered" evidence="1">
    <location>
        <begin position="18"/>
        <end position="51"/>
    </location>
</feature>
<reference evidence="2" key="1">
    <citation type="submission" date="2020-03" db="EMBL/GenBank/DDBJ databases">
        <title>A high-quality chromosome-level genome assembly of a woody plant with both climbing and erect habits, Rhamnella rubrinervis.</title>
        <authorList>
            <person name="Lu Z."/>
            <person name="Yang Y."/>
            <person name="Zhu X."/>
            <person name="Sun Y."/>
        </authorList>
    </citation>
    <scope>NUCLEOTIDE SEQUENCE</scope>
    <source>
        <strain evidence="2">BYM</strain>
        <tissue evidence="2">Leaf</tissue>
    </source>
</reference>
<name>A0A8K0HQN3_9ROSA</name>
<accession>A0A8K0HQN3</accession>
<evidence type="ECO:0000256" key="1">
    <source>
        <dbReference type="SAM" id="MobiDB-lite"/>
    </source>
</evidence>